<dbReference type="InterPro" id="IPR005467">
    <property type="entry name" value="His_kinase_dom"/>
</dbReference>
<name>E1WZM0_HALMS</name>
<dbReference type="SUPFAM" id="SSF47384">
    <property type="entry name" value="Homodimeric domain of signal transducing histidine kinase"/>
    <property type="match status" value="1"/>
</dbReference>
<dbReference type="PANTHER" id="PTHR43547">
    <property type="entry name" value="TWO-COMPONENT HISTIDINE KINASE"/>
    <property type="match status" value="1"/>
</dbReference>
<feature type="domain" description="Histidine kinase" evidence="5">
    <location>
        <begin position="294"/>
        <end position="501"/>
    </location>
</feature>
<evidence type="ECO:0000256" key="4">
    <source>
        <dbReference type="SAM" id="Phobius"/>
    </source>
</evidence>
<dbReference type="AlphaFoldDB" id="E1WZM0"/>
<dbReference type="HOGENOM" id="CLU_043538_0_0_7"/>
<sequence length="509" mass="59075">MKGTYTSTPEDEEQITRLKLNFQKSVAPKSIINFNSLYYSPEQFQLIDPIYTLPEPGSDKSVQYFSSRGCFTGLKSLLSRMNFEKVWVWEEYRCGKIDRLNDSFFREAPYMHPSGKSYAYLAYLLNKNNKNNREWVLRNLQYFHVTELSIISRSIGDLGGKFALLAKLDTDSLRKVSRGRGTILTEDFLLARITYPSFFSILEYRFYARDDLESFLKDSPYFLHNHRFGRSCFYQDGQLCWEYRVGHILTIANKGTIIFLFGLVLICVIVVRLLIIRLKNQKHEDEKRRLALRILGHEFRTPITSMLLLMEKLNKKYDTMDDEVQETFLRMSSEVYRLQRLTETSRHYLKANKGKKLIHINCEEIGSMNDFIYEIALPFIDEHGDDLTLNLPLEDRSFNVDSYWTQIVLKNLIGNAFFHGKAPVEVRVEYLKDAVEVCVIDNGECQFHSFAEMSEEFAKGNKSSGTGLGLNIVKQVVKEMGGDISFSPNPTTFRVVLKKRRPTKGESLS</sequence>
<dbReference type="InterPro" id="IPR003661">
    <property type="entry name" value="HisK_dim/P_dom"/>
</dbReference>
<dbReference type="STRING" id="862908.BMS_1337"/>
<dbReference type="Proteomes" id="UP000008963">
    <property type="component" value="Chromosome"/>
</dbReference>
<keyword evidence="4" id="KW-0472">Membrane</keyword>
<evidence type="ECO:0000313" key="7">
    <source>
        <dbReference type="Proteomes" id="UP000008963"/>
    </source>
</evidence>
<dbReference type="SMART" id="SM00387">
    <property type="entry name" value="HATPase_c"/>
    <property type="match status" value="1"/>
</dbReference>
<keyword evidence="3" id="KW-0597">Phosphoprotein</keyword>
<proteinExistence type="predicted"/>
<keyword evidence="6" id="KW-0418">Kinase</keyword>
<evidence type="ECO:0000313" key="6">
    <source>
        <dbReference type="EMBL" id="CBW26206.1"/>
    </source>
</evidence>
<dbReference type="PROSITE" id="PS50109">
    <property type="entry name" value="HIS_KIN"/>
    <property type="match status" value="1"/>
</dbReference>
<dbReference type="KEGG" id="bmx:BMS_1337"/>
<dbReference type="InterPro" id="IPR036890">
    <property type="entry name" value="HATPase_C_sf"/>
</dbReference>
<reference evidence="7" key="1">
    <citation type="journal article" date="2013" name="ISME J.">
        <title>A small predatory core genome in the divergent marine Bacteriovorax marinus SJ and the terrestrial Bdellovibrio bacteriovorus.</title>
        <authorList>
            <person name="Crossman L.C."/>
            <person name="Chen H."/>
            <person name="Cerdeno-Tarraga A.M."/>
            <person name="Brooks K."/>
            <person name="Quail M.A."/>
            <person name="Pineiro S.A."/>
            <person name="Hobley L."/>
            <person name="Sockett R.E."/>
            <person name="Bentley S.D."/>
            <person name="Parkhill J."/>
            <person name="Williams H.N."/>
            <person name="Stine O.C."/>
        </authorList>
    </citation>
    <scope>NUCLEOTIDE SEQUENCE [LARGE SCALE GENOMIC DNA]</scope>
    <source>
        <strain evidence="7">ATCC BAA-682 / DSM 15412 / SJ</strain>
    </source>
</reference>
<feature type="transmembrane region" description="Helical" evidence="4">
    <location>
        <begin position="257"/>
        <end position="278"/>
    </location>
</feature>
<dbReference type="GO" id="GO:0000155">
    <property type="term" value="F:phosphorelay sensor kinase activity"/>
    <property type="evidence" value="ECO:0007669"/>
    <property type="project" value="InterPro"/>
</dbReference>
<dbReference type="SMART" id="SM00388">
    <property type="entry name" value="HisKA"/>
    <property type="match status" value="1"/>
</dbReference>
<dbReference type="Pfam" id="PF02518">
    <property type="entry name" value="HATPase_c"/>
    <property type="match status" value="1"/>
</dbReference>
<keyword evidence="6" id="KW-0808">Transferase</keyword>
<dbReference type="PANTHER" id="PTHR43547:SF2">
    <property type="entry name" value="HYBRID SIGNAL TRANSDUCTION HISTIDINE KINASE C"/>
    <property type="match status" value="1"/>
</dbReference>
<keyword evidence="4" id="KW-1133">Transmembrane helix</keyword>
<dbReference type="SUPFAM" id="SSF55874">
    <property type="entry name" value="ATPase domain of HSP90 chaperone/DNA topoisomerase II/histidine kinase"/>
    <property type="match status" value="1"/>
</dbReference>
<dbReference type="InterPro" id="IPR003594">
    <property type="entry name" value="HATPase_dom"/>
</dbReference>
<organism evidence="6 7">
    <name type="scientific">Halobacteriovorax marinus (strain ATCC BAA-682 / DSM 15412 / SJ)</name>
    <name type="common">Bacteriovorax marinus</name>
    <dbReference type="NCBI Taxonomy" id="862908"/>
    <lineage>
        <taxon>Bacteria</taxon>
        <taxon>Pseudomonadati</taxon>
        <taxon>Bdellovibrionota</taxon>
        <taxon>Bacteriovoracia</taxon>
        <taxon>Bacteriovoracales</taxon>
        <taxon>Halobacteriovoraceae</taxon>
        <taxon>Halobacteriovorax</taxon>
    </lineage>
</organism>
<dbReference type="eggNOG" id="COG0642">
    <property type="taxonomic scope" value="Bacteria"/>
</dbReference>
<dbReference type="Gene3D" id="1.10.287.130">
    <property type="match status" value="1"/>
</dbReference>
<accession>E1WZM0</accession>
<evidence type="ECO:0000256" key="2">
    <source>
        <dbReference type="ARBA" id="ARBA00012438"/>
    </source>
</evidence>
<dbReference type="EMBL" id="FQ312005">
    <property type="protein sequence ID" value="CBW26206.1"/>
    <property type="molecule type" value="Genomic_DNA"/>
</dbReference>
<keyword evidence="7" id="KW-1185">Reference proteome</keyword>
<evidence type="ECO:0000259" key="5">
    <source>
        <dbReference type="PROSITE" id="PS50109"/>
    </source>
</evidence>
<gene>
    <name evidence="6" type="ordered locus">BMS_1337</name>
</gene>
<dbReference type="PATRIC" id="fig|862908.3.peg.1272"/>
<dbReference type="InterPro" id="IPR036097">
    <property type="entry name" value="HisK_dim/P_sf"/>
</dbReference>
<protein>
    <recommendedName>
        <fullName evidence="2">histidine kinase</fullName>
        <ecNumber evidence="2">2.7.13.3</ecNumber>
    </recommendedName>
</protein>
<dbReference type="Gene3D" id="3.30.565.10">
    <property type="entry name" value="Histidine kinase-like ATPase, C-terminal domain"/>
    <property type="match status" value="1"/>
</dbReference>
<evidence type="ECO:0000256" key="3">
    <source>
        <dbReference type="ARBA" id="ARBA00022553"/>
    </source>
</evidence>
<dbReference type="EC" id="2.7.13.3" evidence="2"/>
<dbReference type="CDD" id="cd00082">
    <property type="entry name" value="HisKA"/>
    <property type="match status" value="1"/>
</dbReference>
<keyword evidence="4" id="KW-0812">Transmembrane</keyword>
<comment type="catalytic activity">
    <reaction evidence="1">
        <text>ATP + protein L-histidine = ADP + protein N-phospho-L-histidine.</text>
        <dbReference type="EC" id="2.7.13.3"/>
    </reaction>
</comment>
<evidence type="ECO:0000256" key="1">
    <source>
        <dbReference type="ARBA" id="ARBA00000085"/>
    </source>
</evidence>